<gene>
    <name evidence="1" type="ORF">M569_12057</name>
</gene>
<reference evidence="1 2" key="1">
    <citation type="journal article" date="2013" name="BMC Genomics">
        <title>The miniature genome of a carnivorous plant Genlisea aurea contains a low number of genes and short non-coding sequences.</title>
        <authorList>
            <person name="Leushkin E.V."/>
            <person name="Sutormin R.A."/>
            <person name="Nabieva E.R."/>
            <person name="Penin A.A."/>
            <person name="Kondrashov A.S."/>
            <person name="Logacheva M.D."/>
        </authorList>
    </citation>
    <scope>NUCLEOTIDE SEQUENCE [LARGE SCALE GENOMIC DNA]</scope>
</reference>
<evidence type="ECO:0000313" key="2">
    <source>
        <dbReference type="Proteomes" id="UP000015453"/>
    </source>
</evidence>
<feature type="non-terminal residue" evidence="1">
    <location>
        <position position="1"/>
    </location>
</feature>
<evidence type="ECO:0000313" key="1">
    <source>
        <dbReference type="EMBL" id="EPS62735.1"/>
    </source>
</evidence>
<dbReference type="Pfam" id="PF05553">
    <property type="entry name" value="DUF761"/>
    <property type="match status" value="1"/>
</dbReference>
<dbReference type="OrthoDB" id="1104789at2759"/>
<comment type="caution">
    <text evidence="1">The sequence shown here is derived from an EMBL/GenBank/DDBJ whole genome shotgun (WGS) entry which is preliminary data.</text>
</comment>
<accession>S8C7H4</accession>
<name>S8C7H4_9LAMI</name>
<organism evidence="1 2">
    <name type="scientific">Genlisea aurea</name>
    <dbReference type="NCBI Taxonomy" id="192259"/>
    <lineage>
        <taxon>Eukaryota</taxon>
        <taxon>Viridiplantae</taxon>
        <taxon>Streptophyta</taxon>
        <taxon>Embryophyta</taxon>
        <taxon>Tracheophyta</taxon>
        <taxon>Spermatophyta</taxon>
        <taxon>Magnoliopsida</taxon>
        <taxon>eudicotyledons</taxon>
        <taxon>Gunneridae</taxon>
        <taxon>Pentapetalae</taxon>
        <taxon>asterids</taxon>
        <taxon>lamiids</taxon>
        <taxon>Lamiales</taxon>
        <taxon>Lentibulariaceae</taxon>
        <taxon>Genlisea</taxon>
    </lineage>
</organism>
<sequence>LSLKSPPSSSSLISLKLKKTFIFSHIFPLFRAIVLKTRSLVYHILDEMEILRFAGKNNKQEKLIFGSFRLYYNWSSSYRNPRGNSMDFDSMQAADDLEKYLERISGGDDGEQCHEIDRMAESFIAKCHEKFRLEKQESYRRFQEMLAGSV</sequence>
<protein>
    <recommendedName>
        <fullName evidence="3">DUF761 domain-containing protein</fullName>
    </recommendedName>
</protein>
<proteinExistence type="predicted"/>
<dbReference type="InterPro" id="IPR008480">
    <property type="entry name" value="DUF761_pln"/>
</dbReference>
<evidence type="ECO:0008006" key="3">
    <source>
        <dbReference type="Google" id="ProtNLM"/>
    </source>
</evidence>
<dbReference type="PANTHER" id="PTHR33450:SF4">
    <property type="entry name" value="OS04G0665666 PROTEIN"/>
    <property type="match status" value="1"/>
</dbReference>
<dbReference type="AlphaFoldDB" id="S8C7H4"/>
<dbReference type="EMBL" id="AUSU01005941">
    <property type="protein sequence ID" value="EPS62735.1"/>
    <property type="molecule type" value="Genomic_DNA"/>
</dbReference>
<keyword evidence="2" id="KW-1185">Reference proteome</keyword>
<dbReference type="Proteomes" id="UP000015453">
    <property type="component" value="Unassembled WGS sequence"/>
</dbReference>
<dbReference type="PANTHER" id="PTHR33450">
    <property type="entry name" value="EMB|CAB67623.1-RELATED"/>
    <property type="match status" value="1"/>
</dbReference>